<evidence type="ECO:0000313" key="2">
    <source>
        <dbReference type="EMBL" id="GAA0147961.1"/>
    </source>
</evidence>
<evidence type="ECO:0000256" key="1">
    <source>
        <dbReference type="SAM" id="MobiDB-lite"/>
    </source>
</evidence>
<organism evidence="2 3">
    <name type="scientific">Lithospermum erythrorhizon</name>
    <name type="common">Purple gromwell</name>
    <name type="synonym">Lithospermum officinale var. erythrorhizon</name>
    <dbReference type="NCBI Taxonomy" id="34254"/>
    <lineage>
        <taxon>Eukaryota</taxon>
        <taxon>Viridiplantae</taxon>
        <taxon>Streptophyta</taxon>
        <taxon>Embryophyta</taxon>
        <taxon>Tracheophyta</taxon>
        <taxon>Spermatophyta</taxon>
        <taxon>Magnoliopsida</taxon>
        <taxon>eudicotyledons</taxon>
        <taxon>Gunneridae</taxon>
        <taxon>Pentapetalae</taxon>
        <taxon>asterids</taxon>
        <taxon>lamiids</taxon>
        <taxon>Boraginales</taxon>
        <taxon>Boraginaceae</taxon>
        <taxon>Boraginoideae</taxon>
        <taxon>Lithospermeae</taxon>
        <taxon>Lithospermum</taxon>
    </lineage>
</organism>
<gene>
    <name evidence="2" type="ORF">LIER_07533</name>
</gene>
<name>A0AAV3P9J4_LITER</name>
<proteinExistence type="predicted"/>
<evidence type="ECO:0000313" key="3">
    <source>
        <dbReference type="Proteomes" id="UP001454036"/>
    </source>
</evidence>
<accession>A0AAV3P9J4</accession>
<dbReference type="Proteomes" id="UP001454036">
    <property type="component" value="Unassembled WGS sequence"/>
</dbReference>
<dbReference type="EMBL" id="BAABME010001165">
    <property type="protein sequence ID" value="GAA0147961.1"/>
    <property type="molecule type" value="Genomic_DNA"/>
</dbReference>
<dbReference type="AlphaFoldDB" id="A0AAV3P9J4"/>
<keyword evidence="3" id="KW-1185">Reference proteome</keyword>
<comment type="caution">
    <text evidence="2">The sequence shown here is derived from an EMBL/GenBank/DDBJ whole genome shotgun (WGS) entry which is preliminary data.</text>
</comment>
<reference evidence="2 3" key="1">
    <citation type="submission" date="2024-01" db="EMBL/GenBank/DDBJ databases">
        <title>The complete chloroplast genome sequence of Lithospermum erythrorhizon: insights into the phylogenetic relationship among Boraginaceae species and the maternal lineages of purple gromwells.</title>
        <authorList>
            <person name="Okada T."/>
            <person name="Watanabe K."/>
        </authorList>
    </citation>
    <scope>NUCLEOTIDE SEQUENCE [LARGE SCALE GENOMIC DNA]</scope>
</reference>
<feature type="region of interest" description="Disordered" evidence="1">
    <location>
        <begin position="35"/>
        <end position="72"/>
    </location>
</feature>
<sequence length="90" mass="9422">MASCNQNAGCHNQEQPAAEIKIDISKLVDQIQAQKSNGDVAGESPSCGSGGVVESSQRRRDHISGPPEKRTIKELAASAGKKLFGNSSSK</sequence>
<protein>
    <submittedName>
        <fullName evidence="2">Uncharacterized protein</fullName>
    </submittedName>
</protein>